<dbReference type="AlphaFoldDB" id="A0AAV0XIV1"/>
<evidence type="ECO:0000313" key="5">
    <source>
        <dbReference type="EMBL" id="CAI6367957.1"/>
    </source>
</evidence>
<comment type="caution">
    <text evidence="5">The sequence shown here is derived from an EMBL/GenBank/DDBJ whole genome shotgun (WGS) entry which is preliminary data.</text>
</comment>
<evidence type="ECO:0000256" key="1">
    <source>
        <dbReference type="ARBA" id="ARBA00011738"/>
    </source>
</evidence>
<evidence type="ECO:0008006" key="7">
    <source>
        <dbReference type="Google" id="ProtNLM"/>
    </source>
</evidence>
<gene>
    <name evidence="5" type="ORF">MEUPH1_LOCUS22366</name>
</gene>
<dbReference type="Gene3D" id="1.20.1050.10">
    <property type="match status" value="1"/>
</dbReference>
<dbReference type="InterPro" id="IPR010987">
    <property type="entry name" value="Glutathione-S-Trfase_C-like"/>
</dbReference>
<dbReference type="PROSITE" id="PS50405">
    <property type="entry name" value="GST_CTER"/>
    <property type="match status" value="1"/>
</dbReference>
<dbReference type="SFLD" id="SFLDG00358">
    <property type="entry name" value="Main_(cytGST)"/>
    <property type="match status" value="1"/>
</dbReference>
<dbReference type="PANTHER" id="PTHR43969">
    <property type="entry name" value="GLUTATHIONE S TRANSFERASE D10, ISOFORM A-RELATED"/>
    <property type="match status" value="1"/>
</dbReference>
<comment type="subunit">
    <text evidence="1">Homodimer.</text>
</comment>
<sequence>MNLIPVDLVTKEHLKPEFVAINPQHTLPTLVKDDFVLWESRAIMVYLVETFGKEDDPLFPKDTEKQALINQRLQFDMGTLYQAFIDQYINWFFGYSKKTEKKEKILQEAIGFLDTFLKNSDWVAGDSLTLADISLAASISTFEVSGIDLNKHGNVSKWLQRCKDKMVGYKEINQVGLERFKTIVVNKMNKRDSQTDLVTTEEVFTATEVLKNAVKAKIIGEEFSDSINKINQAVSVH</sequence>
<dbReference type="SFLD" id="SFLDS00019">
    <property type="entry name" value="Glutathione_Transferase_(cytos"/>
    <property type="match status" value="1"/>
</dbReference>
<dbReference type="CDD" id="cd03177">
    <property type="entry name" value="GST_C_Delta_Epsilon"/>
    <property type="match status" value="1"/>
</dbReference>
<dbReference type="InterPro" id="IPR036249">
    <property type="entry name" value="Thioredoxin-like_sf"/>
</dbReference>
<evidence type="ECO:0000259" key="3">
    <source>
        <dbReference type="PROSITE" id="PS50404"/>
    </source>
</evidence>
<dbReference type="PROSITE" id="PS50404">
    <property type="entry name" value="GST_NTER"/>
    <property type="match status" value="1"/>
</dbReference>
<dbReference type="FunFam" id="1.20.1050.10:FF:000007">
    <property type="entry name" value="Glutathione S-transferase 1-1"/>
    <property type="match status" value="1"/>
</dbReference>
<protein>
    <recommendedName>
        <fullName evidence="7">Glutathione S-transferase</fullName>
    </recommendedName>
</protein>
<dbReference type="InterPro" id="IPR040079">
    <property type="entry name" value="Glutathione_S-Trfase"/>
</dbReference>
<dbReference type="PANTHER" id="PTHR43969:SF9">
    <property type="entry name" value="GLUTATHIONE S TRANSFERASE D10, ISOFORM A-RELATED"/>
    <property type="match status" value="1"/>
</dbReference>
<proteinExistence type="inferred from homology"/>
<dbReference type="InterPro" id="IPR004046">
    <property type="entry name" value="GST_C"/>
</dbReference>
<comment type="similarity">
    <text evidence="2">Belongs to the GST superfamily.</text>
</comment>
<evidence type="ECO:0000256" key="2">
    <source>
        <dbReference type="RuleBase" id="RU003494"/>
    </source>
</evidence>
<dbReference type="Gene3D" id="3.40.30.10">
    <property type="entry name" value="Glutaredoxin"/>
    <property type="match status" value="1"/>
</dbReference>
<feature type="domain" description="GST C-terminal" evidence="4">
    <location>
        <begin position="62"/>
        <end position="184"/>
    </location>
</feature>
<dbReference type="Pfam" id="PF00043">
    <property type="entry name" value="GST_C"/>
    <property type="match status" value="1"/>
</dbReference>
<organism evidence="5 6">
    <name type="scientific">Macrosiphum euphorbiae</name>
    <name type="common">potato aphid</name>
    <dbReference type="NCBI Taxonomy" id="13131"/>
    <lineage>
        <taxon>Eukaryota</taxon>
        <taxon>Metazoa</taxon>
        <taxon>Ecdysozoa</taxon>
        <taxon>Arthropoda</taxon>
        <taxon>Hexapoda</taxon>
        <taxon>Insecta</taxon>
        <taxon>Pterygota</taxon>
        <taxon>Neoptera</taxon>
        <taxon>Paraneoptera</taxon>
        <taxon>Hemiptera</taxon>
        <taxon>Sternorrhyncha</taxon>
        <taxon>Aphidomorpha</taxon>
        <taxon>Aphidoidea</taxon>
        <taxon>Aphididae</taxon>
        <taxon>Macrosiphini</taxon>
        <taxon>Macrosiphum</taxon>
    </lineage>
</organism>
<keyword evidence="6" id="KW-1185">Reference proteome</keyword>
<evidence type="ECO:0000313" key="6">
    <source>
        <dbReference type="Proteomes" id="UP001160148"/>
    </source>
</evidence>
<dbReference type="Proteomes" id="UP001160148">
    <property type="component" value="Unassembled WGS sequence"/>
</dbReference>
<dbReference type="SUPFAM" id="SSF47616">
    <property type="entry name" value="GST C-terminal domain-like"/>
    <property type="match status" value="1"/>
</dbReference>
<feature type="domain" description="GST N-terminal" evidence="3">
    <location>
        <begin position="1"/>
        <end position="55"/>
    </location>
</feature>
<dbReference type="InterPro" id="IPR004045">
    <property type="entry name" value="Glutathione_S-Trfase_N"/>
</dbReference>
<evidence type="ECO:0000259" key="4">
    <source>
        <dbReference type="PROSITE" id="PS50405"/>
    </source>
</evidence>
<dbReference type="EMBL" id="CARXXK010000005">
    <property type="protein sequence ID" value="CAI6367957.1"/>
    <property type="molecule type" value="Genomic_DNA"/>
</dbReference>
<accession>A0AAV0XIV1</accession>
<dbReference type="Pfam" id="PF02798">
    <property type="entry name" value="GST_N"/>
    <property type="match status" value="1"/>
</dbReference>
<dbReference type="GO" id="GO:0004364">
    <property type="term" value="F:glutathione transferase activity"/>
    <property type="evidence" value="ECO:0007669"/>
    <property type="project" value="TreeGrafter"/>
</dbReference>
<dbReference type="InterPro" id="IPR036282">
    <property type="entry name" value="Glutathione-S-Trfase_C_sf"/>
</dbReference>
<name>A0AAV0XIV1_9HEMI</name>
<dbReference type="SUPFAM" id="SSF52833">
    <property type="entry name" value="Thioredoxin-like"/>
    <property type="match status" value="1"/>
</dbReference>
<reference evidence="5 6" key="1">
    <citation type="submission" date="2023-01" db="EMBL/GenBank/DDBJ databases">
        <authorList>
            <person name="Whitehead M."/>
        </authorList>
    </citation>
    <scope>NUCLEOTIDE SEQUENCE [LARGE SCALE GENOMIC DNA]</scope>
</reference>
<dbReference type="GO" id="GO:0006749">
    <property type="term" value="P:glutathione metabolic process"/>
    <property type="evidence" value="ECO:0007669"/>
    <property type="project" value="TreeGrafter"/>
</dbReference>